<dbReference type="SMART" id="SM00355">
    <property type="entry name" value="ZnF_C2H2"/>
    <property type="match status" value="2"/>
</dbReference>
<evidence type="ECO:0000256" key="5">
    <source>
        <dbReference type="ARBA" id="ARBA00022833"/>
    </source>
</evidence>
<organism evidence="10 11">
    <name type="scientific">Hyphodiscus hymeniophilus</name>
    <dbReference type="NCBI Taxonomy" id="353542"/>
    <lineage>
        <taxon>Eukaryota</taxon>
        <taxon>Fungi</taxon>
        <taxon>Dikarya</taxon>
        <taxon>Ascomycota</taxon>
        <taxon>Pezizomycotina</taxon>
        <taxon>Leotiomycetes</taxon>
        <taxon>Helotiales</taxon>
        <taxon>Hyphodiscaceae</taxon>
        <taxon>Hyphodiscus</taxon>
    </lineage>
</organism>
<dbReference type="AlphaFoldDB" id="A0A9P6VGZ0"/>
<gene>
    <name evidence="10" type="ORF">D0Z07_6627</name>
</gene>
<evidence type="ECO:0000313" key="11">
    <source>
        <dbReference type="Proteomes" id="UP000785200"/>
    </source>
</evidence>
<feature type="compositionally biased region" description="Basic and acidic residues" evidence="8">
    <location>
        <begin position="129"/>
        <end position="145"/>
    </location>
</feature>
<comment type="subcellular location">
    <subcellularLocation>
        <location evidence="1">Nucleus</location>
    </subcellularLocation>
</comment>
<dbReference type="PROSITE" id="PS00028">
    <property type="entry name" value="ZINC_FINGER_C2H2_1"/>
    <property type="match status" value="2"/>
</dbReference>
<name>A0A9P6VGZ0_9HELO</name>
<feature type="region of interest" description="Disordered" evidence="8">
    <location>
        <begin position="241"/>
        <end position="282"/>
    </location>
</feature>
<evidence type="ECO:0000256" key="4">
    <source>
        <dbReference type="ARBA" id="ARBA00022771"/>
    </source>
</evidence>
<sequence>MPSITTRSSSISSISTTSSKSSNDGIRKKFCCTFSACGKSFSRSEHLHRHALNHKEGNNTCMRCSAHFRRRDLLDRHMARHKEKDDEAGGEGLGVLATRKRLWRDVDGNIVNARRPSYTQEGTKRRQNSRVDRKLSRPTIKEEKMTPGQLVIQTSLPSPTTMSRTGSSSSTIIVDTGEEKYREEQERKFEEEMREPQDSWLDMNIPSLPSPPNSEAHSEDHSPADELGDLDALYEETWSPLTHDGLPQLSSSGSGSETPSLTSSSQSSPYFGSANWSSSVPAQPQAHPFQTFMGAMSELPYDDIFKPDAGLYEWQTWNSQVLMSKCREEKYDPLEERKLEWGTQYPGQESFRRAFGMSTV</sequence>
<proteinExistence type="predicted"/>
<dbReference type="InterPro" id="IPR036236">
    <property type="entry name" value="Znf_C2H2_sf"/>
</dbReference>
<dbReference type="OrthoDB" id="1405595at2759"/>
<dbReference type="EMBL" id="VNKQ01000012">
    <property type="protein sequence ID" value="KAG0647750.1"/>
    <property type="molecule type" value="Genomic_DNA"/>
</dbReference>
<dbReference type="InterPro" id="IPR051059">
    <property type="entry name" value="VerF-like"/>
</dbReference>
<feature type="region of interest" description="Disordered" evidence="8">
    <location>
        <begin position="1"/>
        <end position="24"/>
    </location>
</feature>
<dbReference type="GO" id="GO:0008270">
    <property type="term" value="F:zinc ion binding"/>
    <property type="evidence" value="ECO:0007669"/>
    <property type="project" value="UniProtKB-KW"/>
</dbReference>
<feature type="compositionally biased region" description="Low complexity" evidence="8">
    <location>
        <begin position="245"/>
        <end position="269"/>
    </location>
</feature>
<evidence type="ECO:0000256" key="8">
    <source>
        <dbReference type="SAM" id="MobiDB-lite"/>
    </source>
</evidence>
<keyword evidence="4 7" id="KW-0863">Zinc-finger</keyword>
<keyword evidence="5" id="KW-0862">Zinc</keyword>
<feature type="region of interest" description="Disordered" evidence="8">
    <location>
        <begin position="114"/>
        <end position="226"/>
    </location>
</feature>
<dbReference type="GO" id="GO:0005634">
    <property type="term" value="C:nucleus"/>
    <property type="evidence" value="ECO:0007669"/>
    <property type="project" value="UniProtKB-SubCell"/>
</dbReference>
<evidence type="ECO:0000256" key="6">
    <source>
        <dbReference type="ARBA" id="ARBA00023242"/>
    </source>
</evidence>
<feature type="compositionally biased region" description="Basic and acidic residues" evidence="8">
    <location>
        <begin position="177"/>
        <end position="197"/>
    </location>
</feature>
<evidence type="ECO:0000256" key="1">
    <source>
        <dbReference type="ARBA" id="ARBA00004123"/>
    </source>
</evidence>
<dbReference type="Proteomes" id="UP000785200">
    <property type="component" value="Unassembled WGS sequence"/>
</dbReference>
<dbReference type="InterPro" id="IPR013087">
    <property type="entry name" value="Znf_C2H2_type"/>
</dbReference>
<dbReference type="GO" id="GO:0000785">
    <property type="term" value="C:chromatin"/>
    <property type="evidence" value="ECO:0007669"/>
    <property type="project" value="TreeGrafter"/>
</dbReference>
<keyword evidence="11" id="KW-1185">Reference proteome</keyword>
<feature type="compositionally biased region" description="Low complexity" evidence="8">
    <location>
        <begin position="1"/>
        <end position="22"/>
    </location>
</feature>
<reference evidence="10" key="1">
    <citation type="submission" date="2019-07" db="EMBL/GenBank/DDBJ databases">
        <title>Hyphodiscus hymeniophilus genome sequencing and assembly.</title>
        <authorList>
            <person name="Kramer G."/>
            <person name="Nodwell J."/>
        </authorList>
    </citation>
    <scope>NUCLEOTIDE SEQUENCE</scope>
    <source>
        <strain evidence="10">ATCC 34498</strain>
    </source>
</reference>
<evidence type="ECO:0000256" key="7">
    <source>
        <dbReference type="PROSITE-ProRule" id="PRU00042"/>
    </source>
</evidence>
<evidence type="ECO:0000313" key="10">
    <source>
        <dbReference type="EMBL" id="KAG0647750.1"/>
    </source>
</evidence>
<accession>A0A9P6VGZ0</accession>
<keyword evidence="3" id="KW-0677">Repeat</keyword>
<dbReference type="GO" id="GO:0000981">
    <property type="term" value="F:DNA-binding transcription factor activity, RNA polymerase II-specific"/>
    <property type="evidence" value="ECO:0007669"/>
    <property type="project" value="InterPro"/>
</dbReference>
<evidence type="ECO:0000259" key="9">
    <source>
        <dbReference type="PROSITE" id="PS50157"/>
    </source>
</evidence>
<feature type="domain" description="C2H2-type" evidence="9">
    <location>
        <begin position="59"/>
        <end position="86"/>
    </location>
</feature>
<dbReference type="SUPFAM" id="SSF57667">
    <property type="entry name" value="beta-beta-alpha zinc fingers"/>
    <property type="match status" value="1"/>
</dbReference>
<keyword evidence="6" id="KW-0539">Nucleus</keyword>
<evidence type="ECO:0000256" key="2">
    <source>
        <dbReference type="ARBA" id="ARBA00022723"/>
    </source>
</evidence>
<dbReference type="PANTHER" id="PTHR40626">
    <property type="entry name" value="MIP31509P"/>
    <property type="match status" value="1"/>
</dbReference>
<dbReference type="GO" id="GO:0000978">
    <property type="term" value="F:RNA polymerase II cis-regulatory region sequence-specific DNA binding"/>
    <property type="evidence" value="ECO:0007669"/>
    <property type="project" value="InterPro"/>
</dbReference>
<dbReference type="Gene3D" id="3.30.160.60">
    <property type="entry name" value="Classic Zinc Finger"/>
    <property type="match status" value="1"/>
</dbReference>
<feature type="domain" description="C2H2-type" evidence="9">
    <location>
        <begin position="30"/>
        <end position="59"/>
    </location>
</feature>
<feature type="compositionally biased region" description="Low complexity" evidence="8">
    <location>
        <begin position="158"/>
        <end position="171"/>
    </location>
</feature>
<keyword evidence="2" id="KW-0479">Metal-binding</keyword>
<comment type="caution">
    <text evidence="10">The sequence shown here is derived from an EMBL/GenBank/DDBJ whole genome shotgun (WGS) entry which is preliminary data.</text>
</comment>
<evidence type="ECO:0000256" key="3">
    <source>
        <dbReference type="ARBA" id="ARBA00022737"/>
    </source>
</evidence>
<dbReference type="PROSITE" id="PS50157">
    <property type="entry name" value="ZINC_FINGER_C2H2_2"/>
    <property type="match status" value="2"/>
</dbReference>
<protein>
    <submittedName>
        <fullName evidence="10">Nicotinate catabolism cluster-specific transcription factor</fullName>
    </submittedName>
</protein>
<dbReference type="PANTHER" id="PTHR40626:SF30">
    <property type="entry name" value="FINGER DOMAIN PROTEIN, PUTATIVE (AFU_ORTHOLOGUE AFUA_4G13600)-RELATED"/>
    <property type="match status" value="1"/>
</dbReference>